<evidence type="ECO:0000256" key="5">
    <source>
        <dbReference type="ARBA" id="ARBA00022884"/>
    </source>
</evidence>
<feature type="domain" description="Sm" evidence="10">
    <location>
        <begin position="1"/>
        <end position="76"/>
    </location>
</feature>
<dbReference type="EMBL" id="LXWW01000210">
    <property type="protein sequence ID" value="OAO14768.1"/>
    <property type="molecule type" value="Genomic_DNA"/>
</dbReference>
<dbReference type="InterPro" id="IPR010920">
    <property type="entry name" value="LSM_dom_sf"/>
</dbReference>
<evidence type="ECO:0000256" key="2">
    <source>
        <dbReference type="ARBA" id="ARBA00006850"/>
    </source>
</evidence>
<comment type="function">
    <text evidence="9">Plays role in pre-mRNA splicing as component of the U4/U6-U5 tri-snRNP complex that is involved in spliceosome assembly, and as component of the precatalytic spliceosome (spliceosome B complex). The heptameric LSM2-8 complex binds specifically to the 3'-terminal U-tract of U6 snRNA.</text>
</comment>
<accession>A0A196SCN2</accession>
<dbReference type="GO" id="GO:0003729">
    <property type="term" value="F:mRNA binding"/>
    <property type="evidence" value="ECO:0007669"/>
    <property type="project" value="TreeGrafter"/>
</dbReference>
<comment type="caution">
    <text evidence="11">The sequence shown here is derived from an EMBL/GenBank/DDBJ whole genome shotgun (WGS) entry which is preliminary data.</text>
</comment>
<dbReference type="GO" id="GO:0005688">
    <property type="term" value="C:U6 snRNP"/>
    <property type="evidence" value="ECO:0007669"/>
    <property type="project" value="UniProtKB-UniRule"/>
</dbReference>
<dbReference type="OrthoDB" id="10263346at2759"/>
<sequence length="96" mass="10949">MAEELHKMVDKKVVVMANDGRVFIGMLRGIDQVTNVILEDVEERIFSPNEGVKVENYEVYLCRGDDTAVVALYSDERDAETDWRSCHAEPIKPIVH</sequence>
<evidence type="ECO:0000256" key="3">
    <source>
        <dbReference type="ARBA" id="ARBA00022664"/>
    </source>
</evidence>
<evidence type="ECO:0000256" key="6">
    <source>
        <dbReference type="ARBA" id="ARBA00023187"/>
    </source>
</evidence>
<evidence type="ECO:0000256" key="4">
    <source>
        <dbReference type="ARBA" id="ARBA00022728"/>
    </source>
</evidence>
<keyword evidence="12" id="KW-1185">Reference proteome</keyword>
<organism evidence="11 12">
    <name type="scientific">Blastocystis sp. subtype 1 (strain ATCC 50177 / NandII)</name>
    <dbReference type="NCBI Taxonomy" id="478820"/>
    <lineage>
        <taxon>Eukaryota</taxon>
        <taxon>Sar</taxon>
        <taxon>Stramenopiles</taxon>
        <taxon>Bigyra</taxon>
        <taxon>Opalozoa</taxon>
        <taxon>Opalinata</taxon>
        <taxon>Blastocystidae</taxon>
        <taxon>Blastocystis</taxon>
    </lineage>
</organism>
<dbReference type="SUPFAM" id="SSF50182">
    <property type="entry name" value="Sm-like ribonucleoproteins"/>
    <property type="match status" value="1"/>
</dbReference>
<comment type="similarity">
    <text evidence="2 9">Belongs to the snRNP Sm proteins family.</text>
</comment>
<keyword evidence="3 9" id="KW-0507">mRNA processing</keyword>
<keyword evidence="7 9" id="KW-0539">Nucleus</keyword>
<dbReference type="PANTHER" id="PTHR15588">
    <property type="entry name" value="LSM1"/>
    <property type="match status" value="1"/>
</dbReference>
<dbReference type="Gene3D" id="2.30.30.100">
    <property type="match status" value="1"/>
</dbReference>
<dbReference type="InterPro" id="IPR044642">
    <property type="entry name" value="PTHR15588"/>
</dbReference>
<evidence type="ECO:0000313" key="12">
    <source>
        <dbReference type="Proteomes" id="UP000078348"/>
    </source>
</evidence>
<evidence type="ECO:0000259" key="10">
    <source>
        <dbReference type="PROSITE" id="PS52002"/>
    </source>
</evidence>
<protein>
    <recommendedName>
        <fullName evidence="9">U6 snRNA-associated Sm-like protein LSm8</fullName>
    </recommendedName>
</protein>
<dbReference type="PROSITE" id="PS52002">
    <property type="entry name" value="SM"/>
    <property type="match status" value="1"/>
</dbReference>
<keyword evidence="6 9" id="KW-0508">mRNA splicing</keyword>
<proteinExistence type="inferred from homology"/>
<evidence type="ECO:0000256" key="7">
    <source>
        <dbReference type="ARBA" id="ARBA00023242"/>
    </source>
</evidence>
<dbReference type="PANTHER" id="PTHR15588:SF9">
    <property type="entry name" value="U6 SNRNA-ASSOCIATED SM-LIKE PROTEIN LSM8"/>
    <property type="match status" value="1"/>
</dbReference>
<dbReference type="Pfam" id="PF01423">
    <property type="entry name" value="LSM"/>
    <property type="match status" value="1"/>
</dbReference>
<dbReference type="STRING" id="478820.A0A196SCN2"/>
<evidence type="ECO:0000256" key="8">
    <source>
        <dbReference type="ARBA" id="ARBA00023274"/>
    </source>
</evidence>
<gene>
    <name evidence="9" type="primary">LSM8</name>
    <name evidence="11" type="ORF">AV274_3472</name>
</gene>
<keyword evidence="5 9" id="KW-0694">RNA-binding</keyword>
<dbReference type="CDD" id="cd01727">
    <property type="entry name" value="LSm8"/>
    <property type="match status" value="1"/>
</dbReference>
<dbReference type="Proteomes" id="UP000078348">
    <property type="component" value="Unassembled WGS sequence"/>
</dbReference>
<dbReference type="InterPro" id="IPR034103">
    <property type="entry name" value="Lsm8"/>
</dbReference>
<comment type="subunit">
    <text evidence="9">LSm subunits form a heteromer with a doughnut shape.</text>
</comment>
<reference evidence="11 12" key="1">
    <citation type="submission" date="2016-05" db="EMBL/GenBank/DDBJ databases">
        <title>Nuclear genome of Blastocystis sp. subtype 1 NandII.</title>
        <authorList>
            <person name="Gentekaki E."/>
            <person name="Curtis B."/>
            <person name="Stairs C."/>
            <person name="Eme L."/>
            <person name="Herman E."/>
            <person name="Klimes V."/>
            <person name="Arias M.C."/>
            <person name="Elias M."/>
            <person name="Hilliou F."/>
            <person name="Klute M."/>
            <person name="Malik S.-B."/>
            <person name="Pightling A."/>
            <person name="Rachubinski R."/>
            <person name="Salas D."/>
            <person name="Schlacht A."/>
            <person name="Suga H."/>
            <person name="Archibald J."/>
            <person name="Ball S.G."/>
            <person name="Clark G."/>
            <person name="Dacks J."/>
            <person name="Van Der Giezen M."/>
            <person name="Tsaousis A."/>
            <person name="Roger A."/>
        </authorList>
    </citation>
    <scope>NUCLEOTIDE SEQUENCE [LARGE SCALE GENOMIC DNA]</scope>
    <source>
        <strain evidence="12">ATCC 50177 / NandII</strain>
    </source>
</reference>
<dbReference type="AlphaFoldDB" id="A0A196SCN2"/>
<comment type="subcellular location">
    <subcellularLocation>
        <location evidence="1 9">Nucleus</location>
    </subcellularLocation>
</comment>
<keyword evidence="8 9" id="KW-0687">Ribonucleoprotein</keyword>
<name>A0A196SCN2_BLAHN</name>
<dbReference type="InterPro" id="IPR001163">
    <property type="entry name" value="Sm_dom_euk/arc"/>
</dbReference>
<evidence type="ECO:0000256" key="1">
    <source>
        <dbReference type="ARBA" id="ARBA00004123"/>
    </source>
</evidence>
<dbReference type="GO" id="GO:0071011">
    <property type="term" value="C:precatalytic spliceosome"/>
    <property type="evidence" value="ECO:0007669"/>
    <property type="project" value="TreeGrafter"/>
</dbReference>
<keyword evidence="4 9" id="KW-0747">Spliceosome</keyword>
<evidence type="ECO:0000313" key="11">
    <source>
        <dbReference type="EMBL" id="OAO14768.1"/>
    </source>
</evidence>
<dbReference type="SMART" id="SM00651">
    <property type="entry name" value="Sm"/>
    <property type="match status" value="1"/>
</dbReference>
<dbReference type="GO" id="GO:0046540">
    <property type="term" value="C:U4/U6 x U5 tri-snRNP complex"/>
    <property type="evidence" value="ECO:0007669"/>
    <property type="project" value="UniProtKB-UniRule"/>
</dbReference>
<evidence type="ECO:0000256" key="9">
    <source>
        <dbReference type="RuleBase" id="RU365048"/>
    </source>
</evidence>
<dbReference type="InterPro" id="IPR047575">
    <property type="entry name" value="Sm"/>
</dbReference>
<dbReference type="GO" id="GO:0000398">
    <property type="term" value="P:mRNA splicing, via spliceosome"/>
    <property type="evidence" value="ECO:0007669"/>
    <property type="project" value="UniProtKB-UniRule"/>
</dbReference>